<organism evidence="3 4">
    <name type="scientific">Kribbibacterium absianum</name>
    <dbReference type="NCBI Taxonomy" id="3044210"/>
    <lineage>
        <taxon>Bacteria</taxon>
        <taxon>Bacillati</taxon>
        <taxon>Actinomycetota</taxon>
        <taxon>Coriobacteriia</taxon>
        <taxon>Coriobacteriales</taxon>
        <taxon>Kribbibacteriaceae</taxon>
        <taxon>Kribbibacterium</taxon>
    </lineage>
</organism>
<protein>
    <submittedName>
        <fullName evidence="3">Uncharacterized protein</fullName>
    </submittedName>
</protein>
<evidence type="ECO:0000256" key="2">
    <source>
        <dbReference type="SAM" id="Phobius"/>
    </source>
</evidence>
<keyword evidence="2" id="KW-0812">Transmembrane</keyword>
<evidence type="ECO:0000313" key="4">
    <source>
        <dbReference type="Proteomes" id="UP001431693"/>
    </source>
</evidence>
<proteinExistence type="predicted"/>
<gene>
    <name evidence="3" type="ORF">QJ043_05740</name>
</gene>
<dbReference type="Proteomes" id="UP001431693">
    <property type="component" value="Unassembled WGS sequence"/>
</dbReference>
<feature type="region of interest" description="Disordered" evidence="1">
    <location>
        <begin position="1"/>
        <end position="100"/>
    </location>
</feature>
<dbReference type="RefSeq" id="WP_283712710.1">
    <property type="nucleotide sequence ID" value="NZ_JASJEW010000002.1"/>
</dbReference>
<sequence length="217" mass="24051">MEDLGRNKRITGLDPVDYGDEPETVSAPLPRRDPAAWDPNFEGSLPSNRQRADVVTMSGDPAAHARVTEPGAQSALDVSLNREREENPAPAPRHIKNPMPAEVRAPLTREPTPHRTQPPVDLMSEDDEASAIDYTHESDYTTRRGSMLSGAGYRRSRSDERRFKEGLKYGQYLEVPKGRRDLFATKKQQRNRRVAIACIAAVAVAVVVWLIVALATG</sequence>
<feature type="transmembrane region" description="Helical" evidence="2">
    <location>
        <begin position="194"/>
        <end position="215"/>
    </location>
</feature>
<keyword evidence="2" id="KW-0472">Membrane</keyword>
<name>A0ABT6ZL31_9ACTN</name>
<comment type="caution">
    <text evidence="3">The sequence shown here is derived from an EMBL/GenBank/DDBJ whole genome shotgun (WGS) entry which is preliminary data.</text>
</comment>
<dbReference type="EMBL" id="JASJEX010000003">
    <property type="protein sequence ID" value="MDJ1129582.1"/>
    <property type="molecule type" value="Genomic_DNA"/>
</dbReference>
<evidence type="ECO:0000313" key="3">
    <source>
        <dbReference type="EMBL" id="MDJ1129582.1"/>
    </source>
</evidence>
<keyword evidence="4" id="KW-1185">Reference proteome</keyword>
<keyword evidence="2" id="KW-1133">Transmembrane helix</keyword>
<accession>A0ABT6ZL31</accession>
<reference evidence="3" key="1">
    <citation type="submission" date="2023-05" db="EMBL/GenBank/DDBJ databases">
        <title>[olsenella] sp. nov., isolated from a pig farm feces dump.</title>
        <authorList>
            <person name="Chang Y.-H."/>
        </authorList>
    </citation>
    <scope>NUCLEOTIDE SEQUENCE</scope>
    <source>
        <strain evidence="3">YH-ols2217</strain>
    </source>
</reference>
<evidence type="ECO:0000256" key="1">
    <source>
        <dbReference type="SAM" id="MobiDB-lite"/>
    </source>
</evidence>